<dbReference type="Proteomes" id="UP001299970">
    <property type="component" value="Unassembled WGS sequence"/>
</dbReference>
<dbReference type="Gene3D" id="3.60.15.10">
    <property type="entry name" value="Ribonuclease Z/Hydroxyacylglutathione hydrolase-like"/>
    <property type="match status" value="1"/>
</dbReference>
<evidence type="ECO:0000313" key="2">
    <source>
        <dbReference type="EMBL" id="MCH6164120.1"/>
    </source>
</evidence>
<proteinExistence type="predicted"/>
<feature type="domain" description="ODP" evidence="1">
    <location>
        <begin position="26"/>
        <end position="211"/>
    </location>
</feature>
<evidence type="ECO:0000259" key="1">
    <source>
        <dbReference type="Pfam" id="PF19583"/>
    </source>
</evidence>
<accession>A0ABS9T6F9</accession>
<gene>
    <name evidence="2" type="ORF">MMF94_00370</name>
</gene>
<name>A0ABS9T6F9_9PSEU</name>
<dbReference type="SUPFAM" id="SSF56281">
    <property type="entry name" value="Metallo-hydrolase/oxidoreductase"/>
    <property type="match status" value="1"/>
</dbReference>
<keyword evidence="3" id="KW-1185">Reference proteome</keyword>
<evidence type="ECO:0000313" key="3">
    <source>
        <dbReference type="Proteomes" id="UP001299970"/>
    </source>
</evidence>
<dbReference type="Pfam" id="PF19583">
    <property type="entry name" value="ODP"/>
    <property type="match status" value="1"/>
</dbReference>
<dbReference type="RefSeq" id="WP_241034155.1">
    <property type="nucleotide sequence ID" value="NZ_BAAAJF010000034.1"/>
</dbReference>
<dbReference type="EMBL" id="JAKXMK010000001">
    <property type="protein sequence ID" value="MCH6164120.1"/>
    <property type="molecule type" value="Genomic_DNA"/>
</dbReference>
<dbReference type="InterPro" id="IPR045761">
    <property type="entry name" value="ODP_dom"/>
</dbReference>
<protein>
    <recommendedName>
        <fullName evidence="1">ODP domain-containing protein</fullName>
    </recommendedName>
</protein>
<organism evidence="2 3">
    <name type="scientific">Pseudonocardia alaniniphila</name>
    <dbReference type="NCBI Taxonomy" id="75291"/>
    <lineage>
        <taxon>Bacteria</taxon>
        <taxon>Bacillati</taxon>
        <taxon>Actinomycetota</taxon>
        <taxon>Actinomycetes</taxon>
        <taxon>Pseudonocardiales</taxon>
        <taxon>Pseudonocardiaceae</taxon>
        <taxon>Pseudonocardia</taxon>
    </lineage>
</organism>
<comment type="caution">
    <text evidence="2">The sequence shown here is derived from an EMBL/GenBank/DDBJ whole genome shotgun (WGS) entry which is preliminary data.</text>
</comment>
<sequence length="244" mass="26545">METLVDEIGPDVYRISTYVEQANLVFNQYLLVAEEPLLFHCGARQLFPLVRSAVDRVIPAESLRWISFGHVESDECGSMNEWLAVAPHAEVMYGRLGVMLSLNDLADRPPRVVADGESVDLGGKSVRWIDTSHVPHGWEAGLLFEERSETLLCGDLFTASGRQPALSESDVVEPAMAAEAKYHYTALTPNTAPTVRRLADMAPSTLALMHGPAFSGDAPAALTGLAQLYDEELHAAIDRAGRSA</sequence>
<reference evidence="2 3" key="1">
    <citation type="submission" date="2022-03" db="EMBL/GenBank/DDBJ databases">
        <title>Pseudonocardia alaer sp. nov., a novel actinomycete isolated from reed forest soil.</title>
        <authorList>
            <person name="Wang L."/>
        </authorList>
    </citation>
    <scope>NUCLEOTIDE SEQUENCE [LARGE SCALE GENOMIC DNA]</scope>
    <source>
        <strain evidence="2 3">Y-16303</strain>
    </source>
</reference>
<dbReference type="InterPro" id="IPR036866">
    <property type="entry name" value="RibonucZ/Hydroxyglut_hydro"/>
</dbReference>